<gene>
    <name evidence="1" type="ORF">MENTE1834_LOCUS20554</name>
</gene>
<keyword evidence="2" id="KW-1185">Reference proteome</keyword>
<reference evidence="1" key="1">
    <citation type="submission" date="2023-11" db="EMBL/GenBank/DDBJ databases">
        <authorList>
            <person name="Poullet M."/>
        </authorList>
    </citation>
    <scope>NUCLEOTIDE SEQUENCE</scope>
    <source>
        <strain evidence="1">E1834</strain>
    </source>
</reference>
<evidence type="ECO:0000313" key="1">
    <source>
        <dbReference type="EMBL" id="CAK5073863.1"/>
    </source>
</evidence>
<sequence length="284" mass="33561">MGGNEGILNLQKMQCFENKDKLKIEVEKQKEEIKILKSDKLEKEGQIKILKENLEENKNELDDYKNKMVKLEEGHILALDQLSKIKEEFGKLKEENEKIFEEKVELLKELEENKLKIGKYEEDKKLELINLDKLKEENEGIFKGKNKLLKDLEESKIKIMKIEEENKKLTKKLKDSENSIFPLRHEISQNKRNYEQAIKQIKDLAEDRDGQIKTLTERNAAYSDAKYEAEKKAKELLIKNEQLQIENKDFVANIQLKDEKIRSFEMQVKEVYSGGKLLREKFSL</sequence>
<comment type="caution">
    <text evidence="1">The sequence shown here is derived from an EMBL/GenBank/DDBJ whole genome shotgun (WGS) entry which is preliminary data.</text>
</comment>
<name>A0ACB0Z4T1_MELEN</name>
<organism evidence="1 2">
    <name type="scientific">Meloidogyne enterolobii</name>
    <name type="common">Root-knot nematode worm</name>
    <name type="synonym">Meloidogyne mayaguensis</name>
    <dbReference type="NCBI Taxonomy" id="390850"/>
    <lineage>
        <taxon>Eukaryota</taxon>
        <taxon>Metazoa</taxon>
        <taxon>Ecdysozoa</taxon>
        <taxon>Nematoda</taxon>
        <taxon>Chromadorea</taxon>
        <taxon>Rhabditida</taxon>
        <taxon>Tylenchina</taxon>
        <taxon>Tylenchomorpha</taxon>
        <taxon>Tylenchoidea</taxon>
        <taxon>Meloidogynidae</taxon>
        <taxon>Meloidogyninae</taxon>
        <taxon>Meloidogyne</taxon>
    </lineage>
</organism>
<evidence type="ECO:0000313" key="2">
    <source>
        <dbReference type="Proteomes" id="UP001497535"/>
    </source>
</evidence>
<dbReference type="Proteomes" id="UP001497535">
    <property type="component" value="Unassembled WGS sequence"/>
</dbReference>
<proteinExistence type="predicted"/>
<accession>A0ACB0Z4T1</accession>
<dbReference type="EMBL" id="CAVMJV010000024">
    <property type="protein sequence ID" value="CAK5073863.1"/>
    <property type="molecule type" value="Genomic_DNA"/>
</dbReference>
<protein>
    <submittedName>
        <fullName evidence="1">Uncharacterized protein</fullName>
    </submittedName>
</protein>